<accession>A0A4Q7P2K4</accession>
<evidence type="ECO:0000313" key="4">
    <source>
        <dbReference type="Proteomes" id="UP000292262"/>
    </source>
</evidence>
<dbReference type="GO" id="GO:0071949">
    <property type="term" value="F:FAD binding"/>
    <property type="evidence" value="ECO:0007669"/>
    <property type="project" value="InterPro"/>
</dbReference>
<reference evidence="3 4" key="1">
    <citation type="submission" date="2019-02" db="EMBL/GenBank/DDBJ databases">
        <title>Genomic Encyclopedia of Type Strains, Phase IV (KMG-IV): sequencing the most valuable type-strain genomes for metagenomic binning, comparative biology and taxonomic classification.</title>
        <authorList>
            <person name="Goeker M."/>
        </authorList>
    </citation>
    <scope>NUCLEOTIDE SEQUENCE [LARGE SCALE GENOMIC DNA]</scope>
    <source>
        <strain evidence="3 4">DSM 17196</strain>
    </source>
</reference>
<dbReference type="RefSeq" id="WP_130286944.1">
    <property type="nucleotide sequence ID" value="NZ_SGXE01000002.1"/>
</dbReference>
<evidence type="ECO:0000259" key="1">
    <source>
        <dbReference type="Pfam" id="PF01266"/>
    </source>
</evidence>
<evidence type="ECO:0000259" key="2">
    <source>
        <dbReference type="Pfam" id="PF01494"/>
    </source>
</evidence>
<dbReference type="InterPro" id="IPR002938">
    <property type="entry name" value="FAD-bd"/>
</dbReference>
<dbReference type="EMBL" id="SGXE01000002">
    <property type="protein sequence ID" value="RZS93837.1"/>
    <property type="molecule type" value="Genomic_DNA"/>
</dbReference>
<dbReference type="InterPro" id="IPR006076">
    <property type="entry name" value="FAD-dep_OxRdtase"/>
</dbReference>
<feature type="domain" description="FAD dependent oxidoreductase" evidence="1">
    <location>
        <begin position="5"/>
        <end position="38"/>
    </location>
</feature>
<keyword evidence="4" id="KW-1185">Reference proteome</keyword>
<gene>
    <name evidence="3" type="ORF">EV197_2418</name>
</gene>
<proteinExistence type="predicted"/>
<name>A0A4Q7P2K4_9FLAO</name>
<dbReference type="OrthoDB" id="1142316at2"/>
<dbReference type="Pfam" id="PF01266">
    <property type="entry name" value="DAO"/>
    <property type="match status" value="1"/>
</dbReference>
<dbReference type="InterPro" id="IPR036188">
    <property type="entry name" value="FAD/NAD-bd_sf"/>
</dbReference>
<dbReference type="Gene3D" id="3.50.50.60">
    <property type="entry name" value="FAD/NAD(P)-binding domain"/>
    <property type="match status" value="1"/>
</dbReference>
<dbReference type="Pfam" id="PF01494">
    <property type="entry name" value="FAD_binding_3"/>
    <property type="match status" value="1"/>
</dbReference>
<evidence type="ECO:0000313" key="3">
    <source>
        <dbReference type="EMBL" id="RZS93837.1"/>
    </source>
</evidence>
<dbReference type="PANTHER" id="PTHR42685:SF22">
    <property type="entry name" value="CONDITIONED MEDIUM FACTOR RECEPTOR 1"/>
    <property type="match status" value="1"/>
</dbReference>
<dbReference type="InterPro" id="IPR050407">
    <property type="entry name" value="Geranylgeranyl_reductase"/>
</dbReference>
<dbReference type="PRINTS" id="PR00420">
    <property type="entry name" value="RNGMNOXGNASE"/>
</dbReference>
<dbReference type="Proteomes" id="UP000292262">
    <property type="component" value="Unassembled WGS sequence"/>
</dbReference>
<dbReference type="PANTHER" id="PTHR42685">
    <property type="entry name" value="GERANYLGERANYL DIPHOSPHATE REDUCTASE"/>
    <property type="match status" value="1"/>
</dbReference>
<feature type="domain" description="FAD-binding" evidence="2">
    <location>
        <begin position="135"/>
        <end position="300"/>
    </location>
</feature>
<protein>
    <submittedName>
        <fullName evidence="3">Flavin-dependent dehydrogenase</fullName>
    </submittedName>
</protein>
<dbReference type="SUPFAM" id="SSF51905">
    <property type="entry name" value="FAD/NAD(P)-binding domain"/>
    <property type="match status" value="1"/>
</dbReference>
<organism evidence="3 4">
    <name type="scientific">Aquimarina brevivitae</name>
    <dbReference type="NCBI Taxonomy" id="323412"/>
    <lineage>
        <taxon>Bacteria</taxon>
        <taxon>Pseudomonadati</taxon>
        <taxon>Bacteroidota</taxon>
        <taxon>Flavobacteriia</taxon>
        <taxon>Flavobacteriales</taxon>
        <taxon>Flavobacteriaceae</taxon>
        <taxon>Aquimarina</taxon>
    </lineage>
</organism>
<comment type="caution">
    <text evidence="3">The sequence shown here is derived from an EMBL/GenBank/DDBJ whole genome shotgun (WGS) entry which is preliminary data.</text>
</comment>
<dbReference type="AlphaFoldDB" id="A0A4Q7P2K4"/>
<sequence>MHKSDILIIGGGLAGLTTAIHLSKSGLKVTLIEKDSYPRHKVCGEYISNEVRAYLKFLNLDIDALDPVNIDQLEISTQSGKLLKSNLPLGGFGISRYTLDHYLWNKAEENKVQLIVDTVTDVYFNDSVFTVSTLTKKRFKAIYVIGAQGKRSNLDKHWDRKFMKKKSPWLGIKMHYRGNFDTQKVALHNFKGGYCGISKVERGIINVCYLVKYSSFKKYKDIDAFQEHVLANNYHLKSFFEQASPVLDQYCTISQISFERKVPYENNIFMIGDAAGLIHPLCGNGMAMAIESSRLLATLIVSNKQDLIANRSKIAKAYEKSWNANFKRRLRFGRVLQYILLNETLQQLAYGIAKWLPFLVPKIIKKTHGKPSLC</sequence>